<reference evidence="3" key="2">
    <citation type="submission" date="2020-09" db="EMBL/GenBank/DDBJ databases">
        <authorList>
            <person name="Sun Q."/>
            <person name="Zhou Y."/>
        </authorList>
    </citation>
    <scope>NUCLEOTIDE SEQUENCE</scope>
    <source>
        <strain evidence="3">CGMCC 1.16012</strain>
    </source>
</reference>
<sequence length="227" mass="25521">MGLGLLAKRGLQFLALMLVIQTVLVANSARVDHAKAEKRIDAAAENGQTVLDLSELMNLRKIPDDIARIENLSRLDLSDTSVADLSPLREQTRLQYLTVRNSRVEDLTPLSELPSLRHLVISRSQVHDLNPLADTPRLERLAVGGLELYSLEPLTRMSSLRWLNLHAAYARDGSNSYYRQLTAEVPEVYNGSAFQQNYVPGPMWLLRTWLTRTAEDAGLRHPSARSR</sequence>
<keyword evidence="2" id="KW-0677">Repeat</keyword>
<dbReference type="EMBL" id="BMKN01000002">
    <property type="protein sequence ID" value="GGE58811.1"/>
    <property type="molecule type" value="Genomic_DNA"/>
</dbReference>
<organism evidence="3 4">
    <name type="scientific">Actibacterium pelagium</name>
    <dbReference type="NCBI Taxonomy" id="2029103"/>
    <lineage>
        <taxon>Bacteria</taxon>
        <taxon>Pseudomonadati</taxon>
        <taxon>Pseudomonadota</taxon>
        <taxon>Alphaproteobacteria</taxon>
        <taxon>Rhodobacterales</taxon>
        <taxon>Roseobacteraceae</taxon>
        <taxon>Actibacterium</taxon>
    </lineage>
</organism>
<comment type="caution">
    <text evidence="3">The sequence shown here is derived from an EMBL/GenBank/DDBJ whole genome shotgun (WGS) entry which is preliminary data.</text>
</comment>
<keyword evidence="1" id="KW-0433">Leucine-rich repeat</keyword>
<protein>
    <recommendedName>
        <fullName evidence="5">Leucine-rich repeat domain-containing protein</fullName>
    </recommendedName>
</protein>
<proteinExistence type="predicted"/>
<name>A0A917AKC8_9RHOB</name>
<dbReference type="PANTHER" id="PTHR46652:SF3">
    <property type="entry name" value="LEUCINE-RICH REPEAT-CONTAINING PROTEIN 9"/>
    <property type="match status" value="1"/>
</dbReference>
<dbReference type="RefSeq" id="WP_095594668.1">
    <property type="nucleotide sequence ID" value="NZ_BMKN01000002.1"/>
</dbReference>
<dbReference type="AlphaFoldDB" id="A0A917AKC8"/>
<evidence type="ECO:0008006" key="5">
    <source>
        <dbReference type="Google" id="ProtNLM"/>
    </source>
</evidence>
<accession>A0A917AKC8</accession>
<gene>
    <name evidence="3" type="ORF">GCM10011517_28080</name>
</gene>
<evidence type="ECO:0000313" key="3">
    <source>
        <dbReference type="EMBL" id="GGE58811.1"/>
    </source>
</evidence>
<evidence type="ECO:0000313" key="4">
    <source>
        <dbReference type="Proteomes" id="UP000606730"/>
    </source>
</evidence>
<dbReference type="OrthoDB" id="7863082at2"/>
<dbReference type="InterPro" id="IPR050836">
    <property type="entry name" value="SDS22/Internalin_LRR"/>
</dbReference>
<dbReference type="PANTHER" id="PTHR46652">
    <property type="entry name" value="LEUCINE-RICH REPEAT AND IQ DOMAIN-CONTAINING PROTEIN 1-RELATED"/>
    <property type="match status" value="1"/>
</dbReference>
<dbReference type="SUPFAM" id="SSF52058">
    <property type="entry name" value="L domain-like"/>
    <property type="match status" value="1"/>
</dbReference>
<evidence type="ECO:0000256" key="2">
    <source>
        <dbReference type="ARBA" id="ARBA00022737"/>
    </source>
</evidence>
<evidence type="ECO:0000256" key="1">
    <source>
        <dbReference type="ARBA" id="ARBA00022614"/>
    </source>
</evidence>
<dbReference type="Proteomes" id="UP000606730">
    <property type="component" value="Unassembled WGS sequence"/>
</dbReference>
<dbReference type="InterPro" id="IPR032675">
    <property type="entry name" value="LRR_dom_sf"/>
</dbReference>
<keyword evidence="4" id="KW-1185">Reference proteome</keyword>
<reference evidence="3" key="1">
    <citation type="journal article" date="2014" name="Int. J. Syst. Evol. Microbiol.">
        <title>Complete genome sequence of Corynebacterium casei LMG S-19264T (=DSM 44701T), isolated from a smear-ripened cheese.</title>
        <authorList>
            <consortium name="US DOE Joint Genome Institute (JGI-PGF)"/>
            <person name="Walter F."/>
            <person name="Albersmeier A."/>
            <person name="Kalinowski J."/>
            <person name="Ruckert C."/>
        </authorList>
    </citation>
    <scope>NUCLEOTIDE SEQUENCE</scope>
    <source>
        <strain evidence="3">CGMCC 1.16012</strain>
    </source>
</reference>
<dbReference type="Gene3D" id="3.80.10.10">
    <property type="entry name" value="Ribonuclease Inhibitor"/>
    <property type="match status" value="1"/>
</dbReference>